<gene>
    <name evidence="2" type="ORF">EKO04_001298</name>
</gene>
<evidence type="ECO:0000259" key="1">
    <source>
        <dbReference type="Pfam" id="PF06985"/>
    </source>
</evidence>
<feature type="domain" description="Heterokaryon incompatibility" evidence="1">
    <location>
        <begin position="26"/>
        <end position="120"/>
    </location>
</feature>
<reference evidence="2" key="1">
    <citation type="submission" date="2018-12" db="EMBL/GenBank/DDBJ databases">
        <authorList>
            <person name="Syme R.A."/>
            <person name="Farfan-Caceres L."/>
            <person name="Lichtenzveig J."/>
        </authorList>
    </citation>
    <scope>NUCLEOTIDE SEQUENCE</scope>
    <source>
        <strain evidence="2">Al4</strain>
    </source>
</reference>
<name>A0A8H7JA50_9PLEO</name>
<reference evidence="2" key="2">
    <citation type="submission" date="2020-09" db="EMBL/GenBank/DDBJ databases">
        <title>Reference genome assembly for Australian Ascochyta lentis isolate Al4.</title>
        <authorList>
            <person name="Lee R.C."/>
            <person name="Farfan-Caceres L.M."/>
            <person name="Debler J.W."/>
            <person name="Williams A.H."/>
            <person name="Henares B.M."/>
        </authorList>
    </citation>
    <scope>NUCLEOTIDE SEQUENCE</scope>
    <source>
        <strain evidence="2">Al4</strain>
    </source>
</reference>
<dbReference type="EMBL" id="RZGK01000003">
    <property type="protein sequence ID" value="KAF9700714.1"/>
    <property type="molecule type" value="Genomic_DNA"/>
</dbReference>
<dbReference type="PANTHER" id="PTHR10622:SF13">
    <property type="entry name" value="NACHT DOMAIN-CONTAINING PROTEIN"/>
    <property type="match status" value="1"/>
</dbReference>
<sequence>MRLLRYGISTDKWYVENFHGKAVPFYGILSHTWGPEDEEVTLESIQDAGTFYRRKKPSYEKLHFTRYKAAEDGLFYFWIDTCCIKRSDSTELQRSLNSMFYWYQRAARCYVYLEDVSEHDFVEEQYPWKTAFSKSKWFKRGWTLQELIAPKSVVFYSKEGKPLGDKQSLVETLAVVTGVPTTALLGGNLSRFSKQARLSWADGRVTKIPEDAAYSLIGIFGVTLPMFYADGDYEVRKRAALEELDLTIDRASSRAGKPQDVVRIGGACWDDLKILDKTRLEQLDWELSAYAVWLFGEVELPLDTSPAARLRCKEVTGDQRFWAEQKLQGLLGEFGVGYDHSAHYRNHQQEGLDMWIAPNIAKVQRLESAWHSCGPTAARTLIDLKVWLGKWKA</sequence>
<accession>A0A8H7JA50</accession>
<protein>
    <recommendedName>
        <fullName evidence="1">Heterokaryon incompatibility domain-containing protein</fullName>
    </recommendedName>
</protein>
<evidence type="ECO:0000313" key="2">
    <source>
        <dbReference type="EMBL" id="KAF9700714.1"/>
    </source>
</evidence>
<dbReference type="Pfam" id="PF06985">
    <property type="entry name" value="HET"/>
    <property type="match status" value="1"/>
</dbReference>
<dbReference type="InterPro" id="IPR010730">
    <property type="entry name" value="HET"/>
</dbReference>
<proteinExistence type="predicted"/>
<dbReference type="Proteomes" id="UP000651452">
    <property type="component" value="Unassembled WGS sequence"/>
</dbReference>
<organism evidence="2 3">
    <name type="scientific">Ascochyta lentis</name>
    <dbReference type="NCBI Taxonomy" id="205686"/>
    <lineage>
        <taxon>Eukaryota</taxon>
        <taxon>Fungi</taxon>
        <taxon>Dikarya</taxon>
        <taxon>Ascomycota</taxon>
        <taxon>Pezizomycotina</taxon>
        <taxon>Dothideomycetes</taxon>
        <taxon>Pleosporomycetidae</taxon>
        <taxon>Pleosporales</taxon>
        <taxon>Pleosporineae</taxon>
        <taxon>Didymellaceae</taxon>
        <taxon>Ascochyta</taxon>
    </lineage>
</organism>
<dbReference type="OrthoDB" id="674604at2759"/>
<dbReference type="PANTHER" id="PTHR10622">
    <property type="entry name" value="HET DOMAIN-CONTAINING PROTEIN"/>
    <property type="match status" value="1"/>
</dbReference>
<dbReference type="AlphaFoldDB" id="A0A8H7JA50"/>
<evidence type="ECO:0000313" key="3">
    <source>
        <dbReference type="Proteomes" id="UP000651452"/>
    </source>
</evidence>
<comment type="caution">
    <text evidence="2">The sequence shown here is derived from an EMBL/GenBank/DDBJ whole genome shotgun (WGS) entry which is preliminary data.</text>
</comment>
<keyword evidence="3" id="KW-1185">Reference proteome</keyword>